<dbReference type="AlphaFoldDB" id="A0A158EGV8"/>
<dbReference type="Gene3D" id="3.40.640.10">
    <property type="entry name" value="Type I PLP-dependent aspartate aminotransferase-like (Major domain)"/>
    <property type="match status" value="1"/>
</dbReference>
<feature type="active site" description="Proton acceptor" evidence="1">
    <location>
        <position position="216"/>
    </location>
</feature>
<keyword evidence="2 3" id="KW-0663">Pyridoxal phosphate</keyword>
<feature type="modified residue" description="N6-(pyridoxal phosphate)lysine" evidence="2">
    <location>
        <position position="216"/>
    </location>
</feature>
<dbReference type="InterPro" id="IPR026385">
    <property type="entry name" value="LegC-like"/>
</dbReference>
<organism evidence="4 5">
    <name type="scientific">Caballeronia calidae</name>
    <dbReference type="NCBI Taxonomy" id="1777139"/>
    <lineage>
        <taxon>Bacteria</taxon>
        <taxon>Pseudomonadati</taxon>
        <taxon>Pseudomonadota</taxon>
        <taxon>Betaproteobacteria</taxon>
        <taxon>Burkholderiales</taxon>
        <taxon>Burkholderiaceae</taxon>
        <taxon>Caballeronia</taxon>
    </lineage>
</organism>
<dbReference type="InterPro" id="IPR000653">
    <property type="entry name" value="DegT/StrS_aminotransferase"/>
</dbReference>
<dbReference type="RefSeq" id="WP_062612022.1">
    <property type="nucleotide sequence ID" value="NZ_FCOX02000102.1"/>
</dbReference>
<dbReference type="InterPro" id="IPR015422">
    <property type="entry name" value="PyrdxlP-dep_Trfase_small"/>
</dbReference>
<proteinExistence type="inferred from homology"/>
<reference evidence="4" key="1">
    <citation type="submission" date="2016-01" db="EMBL/GenBank/DDBJ databases">
        <authorList>
            <person name="Peeters C."/>
        </authorList>
    </citation>
    <scope>NUCLEOTIDE SEQUENCE</scope>
    <source>
        <strain evidence="4">LMG 29321</strain>
    </source>
</reference>
<evidence type="ECO:0000313" key="5">
    <source>
        <dbReference type="Proteomes" id="UP000071859"/>
    </source>
</evidence>
<dbReference type="Pfam" id="PF01041">
    <property type="entry name" value="DegT_DnrJ_EryC1"/>
    <property type="match status" value="1"/>
</dbReference>
<dbReference type="OrthoDB" id="9804264at2"/>
<comment type="similarity">
    <text evidence="3">Belongs to the DegT/DnrJ/EryC1 family.</text>
</comment>
<dbReference type="Gene3D" id="3.90.1150.10">
    <property type="entry name" value="Aspartate Aminotransferase, domain 1"/>
    <property type="match status" value="1"/>
</dbReference>
<gene>
    <name evidence="4" type="ORF">AWB78_07887</name>
</gene>
<dbReference type="CDD" id="cd00616">
    <property type="entry name" value="AHBA_syn"/>
    <property type="match status" value="1"/>
</dbReference>
<dbReference type="PANTHER" id="PTHR30244:SF30">
    <property type="entry name" value="BLR5990 PROTEIN"/>
    <property type="match status" value="1"/>
</dbReference>
<evidence type="ECO:0000256" key="3">
    <source>
        <dbReference type="RuleBase" id="RU004508"/>
    </source>
</evidence>
<dbReference type="EMBL" id="FCOX02000102">
    <property type="protein sequence ID" value="SAL06119.1"/>
    <property type="molecule type" value="Genomic_DNA"/>
</dbReference>
<comment type="caution">
    <text evidence="4">The sequence shown here is derived from an EMBL/GenBank/DDBJ whole genome shotgun (WGS) entry which is preliminary data.</text>
</comment>
<dbReference type="Proteomes" id="UP000071859">
    <property type="component" value="Unassembled WGS sequence"/>
</dbReference>
<dbReference type="InterPro" id="IPR015424">
    <property type="entry name" value="PyrdxlP-dep_Trfase"/>
</dbReference>
<dbReference type="InterPro" id="IPR015421">
    <property type="entry name" value="PyrdxlP-dep_Trfase_major"/>
</dbReference>
<dbReference type="PANTHER" id="PTHR30244">
    <property type="entry name" value="TRANSAMINASE"/>
    <property type="match status" value="1"/>
</dbReference>
<sequence>MTRANDVLRIIRKVYGSNGPLALHAPVFTGNERAYVQSTIESTFVSSVGAYVDQFEHMLADLTGAKHVIATTNGTTALHMALLLSDVLPGDLVVTQSLSFVATANAIAHAFAVPAFVDVDIATLGMSPDALRLFLERECERTDGGARHRASGRRVSACVPMHSFGFPCRIDEITEICARWGLALVEDAAEALGSWHGTRHCGTTGRLGTLSFNGNKICTTGGGGAIMTNDPALAKRAKHLTTTAKIPHRWRFEHDAIGYNFRLPNLNAALGCAQLEQLDDFVAFKRALAQRYRTAFDAADIPFVHEPENTCSNYWLCAILLRDEVERDLCLEITNDAGIMTRPLWEPLHTLPMFAHSPCGPLAVTEHVAARLINIPSGVCARVPA</sequence>
<dbReference type="GO" id="GO:0000271">
    <property type="term" value="P:polysaccharide biosynthetic process"/>
    <property type="evidence" value="ECO:0007669"/>
    <property type="project" value="TreeGrafter"/>
</dbReference>
<evidence type="ECO:0000256" key="2">
    <source>
        <dbReference type="PIRSR" id="PIRSR000390-2"/>
    </source>
</evidence>
<keyword evidence="5" id="KW-1185">Reference proteome</keyword>
<dbReference type="PIRSF" id="PIRSF000390">
    <property type="entry name" value="PLP_StrS"/>
    <property type="match status" value="1"/>
</dbReference>
<accession>A0A158EGV8</accession>
<name>A0A158EGV8_9BURK</name>
<dbReference type="SUPFAM" id="SSF53383">
    <property type="entry name" value="PLP-dependent transferases"/>
    <property type="match status" value="1"/>
</dbReference>
<evidence type="ECO:0000256" key="1">
    <source>
        <dbReference type="PIRSR" id="PIRSR000390-1"/>
    </source>
</evidence>
<evidence type="ECO:0000313" key="4">
    <source>
        <dbReference type="EMBL" id="SAL06119.1"/>
    </source>
</evidence>
<dbReference type="GO" id="GO:0030170">
    <property type="term" value="F:pyridoxal phosphate binding"/>
    <property type="evidence" value="ECO:0007669"/>
    <property type="project" value="TreeGrafter"/>
</dbReference>
<protein>
    <submittedName>
        <fullName evidence="4">Perosamine synthetase</fullName>
    </submittedName>
</protein>
<dbReference type="NCBIfam" id="TIGR04181">
    <property type="entry name" value="NHT_00031"/>
    <property type="match status" value="1"/>
</dbReference>
<dbReference type="GO" id="GO:0008483">
    <property type="term" value="F:transaminase activity"/>
    <property type="evidence" value="ECO:0007669"/>
    <property type="project" value="TreeGrafter"/>
</dbReference>